<evidence type="ECO:0000313" key="2">
    <source>
        <dbReference type="Proteomes" id="UP001497623"/>
    </source>
</evidence>
<name>A0AAV2SM15_MEGNR</name>
<reference evidence="1 2" key="1">
    <citation type="submission" date="2024-05" db="EMBL/GenBank/DDBJ databases">
        <authorList>
            <person name="Wallberg A."/>
        </authorList>
    </citation>
    <scope>NUCLEOTIDE SEQUENCE [LARGE SCALE GENOMIC DNA]</scope>
</reference>
<proteinExistence type="predicted"/>
<organism evidence="1 2">
    <name type="scientific">Meganyctiphanes norvegica</name>
    <name type="common">Northern krill</name>
    <name type="synonym">Thysanopoda norvegica</name>
    <dbReference type="NCBI Taxonomy" id="48144"/>
    <lineage>
        <taxon>Eukaryota</taxon>
        <taxon>Metazoa</taxon>
        <taxon>Ecdysozoa</taxon>
        <taxon>Arthropoda</taxon>
        <taxon>Crustacea</taxon>
        <taxon>Multicrustacea</taxon>
        <taxon>Malacostraca</taxon>
        <taxon>Eumalacostraca</taxon>
        <taxon>Eucarida</taxon>
        <taxon>Euphausiacea</taxon>
        <taxon>Euphausiidae</taxon>
        <taxon>Meganyctiphanes</taxon>
    </lineage>
</organism>
<dbReference type="EMBL" id="CAXKWB010087544">
    <property type="protein sequence ID" value="CAL4212081.1"/>
    <property type="molecule type" value="Genomic_DNA"/>
</dbReference>
<accession>A0AAV2SM15</accession>
<comment type="caution">
    <text evidence="1">The sequence shown here is derived from an EMBL/GenBank/DDBJ whole genome shotgun (WGS) entry which is preliminary data.</text>
</comment>
<keyword evidence="2" id="KW-1185">Reference proteome</keyword>
<dbReference type="SUPFAM" id="SSF52047">
    <property type="entry name" value="RNI-like"/>
    <property type="match status" value="1"/>
</dbReference>
<dbReference type="InterPro" id="IPR032675">
    <property type="entry name" value="LRR_dom_sf"/>
</dbReference>
<dbReference type="Gene3D" id="3.80.10.10">
    <property type="entry name" value="Ribonuclease Inhibitor"/>
    <property type="match status" value="2"/>
</dbReference>
<dbReference type="AlphaFoldDB" id="A0AAV2SM15"/>
<gene>
    <name evidence="1" type="ORF">MNOR_LOCUS38448</name>
</gene>
<sequence length="519" mass="59368">MAPLKQPRDLLWSAMTAASEMIITRIALSSGPDEEDHLKDLVQMNIPPPLLGDILAYAVKRLSVYHKQDTQPHTISSLLNVLLHPRLTEIKLSDLSYLGSVDMSWLDELESTLIQVLPAMKDLVHVDISTNRNHITLPSCSAAVLRCLGQSCPKLEVLDLNNNNRINGESLYELYPTSYNIGCINLEKIYIQDCSVEPEDVAMLIHSFPNLKLIGYKELGRALYLLKTRRKMFGRKKKAAPYRLMLTHVDNSLSRIERSDGEILEFISQSCPDLTNLKARVTDEDVIHLKDLKNLQHLELRYYTGTHHHIGHQTHKFFRSYECQKLTSLTIFCNILFSRHVEIIANNCSNLNKLFLHANNCALDSQLQNSQQRNYLEKLEVFNIRVGCDELIMSPIACDVAVYLLKKANLIQEIYLLIRTDRINHEFIASLIIENKFYNLRILICDAPRRTLAAPMLALTLETAYLLMDNCPSLNMLGNLIAWHITDDQLTELNHSIKELNYDLTIISSKANKLNSKYF</sequence>
<protein>
    <submittedName>
        <fullName evidence="1">Uncharacterized protein</fullName>
    </submittedName>
</protein>
<evidence type="ECO:0000313" key="1">
    <source>
        <dbReference type="EMBL" id="CAL4212081.1"/>
    </source>
</evidence>
<dbReference type="Proteomes" id="UP001497623">
    <property type="component" value="Unassembled WGS sequence"/>
</dbReference>